<feature type="transmembrane region" description="Helical" evidence="6">
    <location>
        <begin position="411"/>
        <end position="430"/>
    </location>
</feature>
<dbReference type="SUPFAM" id="SSF56281">
    <property type="entry name" value="Metallo-hydrolase/oxidoreductase"/>
    <property type="match status" value="1"/>
</dbReference>
<dbReference type="STRING" id="48467.SAMN02745166_00392"/>
<dbReference type="OrthoDB" id="9761531at2"/>
<feature type="domain" description="DUF4131" evidence="9">
    <location>
        <begin position="40"/>
        <end position="195"/>
    </location>
</feature>
<dbReference type="PANTHER" id="PTHR30619:SF1">
    <property type="entry name" value="RECOMBINATION PROTEIN 2"/>
    <property type="match status" value="1"/>
</dbReference>
<keyword evidence="4 6" id="KW-1133">Transmembrane helix</keyword>
<comment type="subcellular location">
    <subcellularLocation>
        <location evidence="1">Cell membrane</location>
        <topology evidence="1">Multi-pass membrane protein</topology>
    </subcellularLocation>
</comment>
<feature type="domain" description="Metallo-beta-lactamase" evidence="7">
    <location>
        <begin position="529"/>
        <end position="615"/>
    </location>
</feature>
<feature type="domain" description="ComEC/Rec2-related protein" evidence="8">
    <location>
        <begin position="244"/>
        <end position="503"/>
    </location>
</feature>
<accession>A0A1T4WJK5</accession>
<feature type="transmembrane region" description="Helical" evidence="6">
    <location>
        <begin position="436"/>
        <end position="457"/>
    </location>
</feature>
<gene>
    <name evidence="10" type="ORF">SAMN02745166_00392</name>
</gene>
<dbReference type="PANTHER" id="PTHR30619">
    <property type="entry name" value="DNA INTERNALIZATION/COMPETENCE PROTEIN COMEC/REC2"/>
    <property type="match status" value="1"/>
</dbReference>
<reference evidence="11" key="1">
    <citation type="submission" date="2017-02" db="EMBL/GenBank/DDBJ databases">
        <authorList>
            <person name="Varghese N."/>
            <person name="Submissions S."/>
        </authorList>
    </citation>
    <scope>NUCLEOTIDE SEQUENCE [LARGE SCALE GENOMIC DNA]</scope>
    <source>
        <strain evidence="11">ATCC 700200</strain>
    </source>
</reference>
<evidence type="ECO:0000259" key="8">
    <source>
        <dbReference type="Pfam" id="PF03772"/>
    </source>
</evidence>
<dbReference type="InterPro" id="IPR036866">
    <property type="entry name" value="RibonucZ/Hydroxyglut_hydro"/>
</dbReference>
<keyword evidence="3 6" id="KW-0812">Transmembrane</keyword>
<dbReference type="AlphaFoldDB" id="A0A1T4WJK5"/>
<keyword evidence="2" id="KW-1003">Cell membrane</keyword>
<dbReference type="Gene3D" id="3.60.15.10">
    <property type="entry name" value="Ribonuclease Z/Hydroxyacylglutathione hydrolase-like"/>
    <property type="match status" value="1"/>
</dbReference>
<name>A0A1T4WJK5_9BACT</name>
<keyword evidence="5 6" id="KW-0472">Membrane</keyword>
<evidence type="ECO:0000256" key="4">
    <source>
        <dbReference type="ARBA" id="ARBA00022989"/>
    </source>
</evidence>
<dbReference type="InterPro" id="IPR052159">
    <property type="entry name" value="Competence_DNA_uptake"/>
</dbReference>
<dbReference type="GO" id="GO:0005886">
    <property type="term" value="C:plasma membrane"/>
    <property type="evidence" value="ECO:0007669"/>
    <property type="project" value="UniProtKB-SubCell"/>
</dbReference>
<dbReference type="NCBIfam" id="TIGR00360">
    <property type="entry name" value="ComEC_N-term"/>
    <property type="match status" value="1"/>
</dbReference>
<evidence type="ECO:0000259" key="9">
    <source>
        <dbReference type="Pfam" id="PF13567"/>
    </source>
</evidence>
<dbReference type="InterPro" id="IPR001279">
    <property type="entry name" value="Metallo-B-lactamas"/>
</dbReference>
<evidence type="ECO:0000313" key="11">
    <source>
        <dbReference type="Proteomes" id="UP000190774"/>
    </source>
</evidence>
<proteinExistence type="predicted"/>
<dbReference type="InterPro" id="IPR025405">
    <property type="entry name" value="DUF4131"/>
</dbReference>
<organism evidence="10 11">
    <name type="scientific">Prosthecobacter debontii</name>
    <dbReference type="NCBI Taxonomy" id="48467"/>
    <lineage>
        <taxon>Bacteria</taxon>
        <taxon>Pseudomonadati</taxon>
        <taxon>Verrucomicrobiota</taxon>
        <taxon>Verrucomicrobiia</taxon>
        <taxon>Verrucomicrobiales</taxon>
        <taxon>Verrucomicrobiaceae</taxon>
        <taxon>Prosthecobacter</taxon>
    </lineage>
</organism>
<dbReference type="Proteomes" id="UP000190774">
    <property type="component" value="Unassembled WGS sequence"/>
</dbReference>
<protein>
    <submittedName>
        <fullName evidence="10">ComEC/Rec2-related protein</fullName>
    </submittedName>
</protein>
<dbReference type="Pfam" id="PF03772">
    <property type="entry name" value="Competence"/>
    <property type="match status" value="1"/>
</dbReference>
<dbReference type="InterPro" id="IPR004477">
    <property type="entry name" value="ComEC_N"/>
</dbReference>
<sequence length="794" mass="87915">MMKLLRSVIFAWPEKNPILLLSLAAVLGILIADHWSWKPSWLLILITLLTWLPFARRPSLARAFPAVLISLALLHAYRMEATFDHPLRLHLLSLPARPHEATLQGTLLPWVEGSELDAATALCEVTHMRWGAGGPFLPMRARIKVQLPPGWKLDKPGRYEIQGRLSVPQPAMNPGQFDPVNYGLRSGWIAILRTRSLSFVEPEGLGLRFHLLNAAEKSRQWITTQLTRGLENEGEHAAVILAMALGASDAAGEDIEDAFRDSGTLHVFAVSGLHVVMLGQIVFWSFRGFGTRRVIFAVIVIVFVYAFITGWRPSAARAAFMSSILLMGPLISRHPRLLNSLGASALLLLIYDSHQLFTPGFQLSFGVLLAIALAATWLQARAASWYRLDPFLPTALVSFPQRVWSGTRREASSLLCVSVAAWAGSLPLMIGHFQTITPVAVVANILLVPASGLCLILSCSSLMMAALQQTWAVIGINQLNAYLAKGMVFLAGTFADLPMANHTLDLRFQGPPAPAEMRVFHLSSGGGASYIRGGEKRWLLDTGSLRAWRSVLRPFLRHEGINHLDGLILSHADIAHVGATSWVVKAQHVPHIHTSHLEPWAYDPPFASLKKLSSEYRPNSTVWRRHQIEDVLSLAPNPPLPITAQVLYPGTQDRYEKADDRGLVLMLHIGPWKVLYLNDAGFITEKTLLSRRTPLQCDILIRHQHRADYSGLPELIHAAAPQVVISSNNTFPMEERLPERLRHYCEHHQIPLLDLEVTGSIGMEFQTDAVQITSFQGGASWRLKPASAEGTTPN</sequence>
<dbReference type="RefSeq" id="WP_078811605.1">
    <property type="nucleotide sequence ID" value="NZ_FUYE01000001.1"/>
</dbReference>
<evidence type="ECO:0000259" key="7">
    <source>
        <dbReference type="Pfam" id="PF00753"/>
    </source>
</evidence>
<feature type="transmembrane region" description="Helical" evidence="6">
    <location>
        <begin position="360"/>
        <end position="378"/>
    </location>
</feature>
<evidence type="ECO:0000256" key="3">
    <source>
        <dbReference type="ARBA" id="ARBA00022692"/>
    </source>
</evidence>
<evidence type="ECO:0000256" key="1">
    <source>
        <dbReference type="ARBA" id="ARBA00004651"/>
    </source>
</evidence>
<dbReference type="Pfam" id="PF13567">
    <property type="entry name" value="DUF4131"/>
    <property type="match status" value="1"/>
</dbReference>
<feature type="transmembrane region" description="Helical" evidence="6">
    <location>
        <begin position="292"/>
        <end position="311"/>
    </location>
</feature>
<evidence type="ECO:0000313" key="10">
    <source>
        <dbReference type="EMBL" id="SKA77536.1"/>
    </source>
</evidence>
<evidence type="ECO:0000256" key="5">
    <source>
        <dbReference type="ARBA" id="ARBA00023136"/>
    </source>
</evidence>
<feature type="transmembrane region" description="Helical" evidence="6">
    <location>
        <begin position="265"/>
        <end position="286"/>
    </location>
</feature>
<dbReference type="EMBL" id="FUYE01000001">
    <property type="protein sequence ID" value="SKA77536.1"/>
    <property type="molecule type" value="Genomic_DNA"/>
</dbReference>
<evidence type="ECO:0000256" key="2">
    <source>
        <dbReference type="ARBA" id="ARBA00022475"/>
    </source>
</evidence>
<evidence type="ECO:0000256" key="6">
    <source>
        <dbReference type="SAM" id="Phobius"/>
    </source>
</evidence>
<dbReference type="Pfam" id="PF00753">
    <property type="entry name" value="Lactamase_B"/>
    <property type="match status" value="1"/>
</dbReference>
<keyword evidence="11" id="KW-1185">Reference proteome</keyword>